<proteinExistence type="predicted"/>
<keyword evidence="2" id="KW-1185">Reference proteome</keyword>
<dbReference type="EMBL" id="CP024870">
    <property type="protein sequence ID" value="ATX70490.1"/>
    <property type="molecule type" value="Genomic_DNA"/>
</dbReference>
<dbReference type="Proteomes" id="UP000231179">
    <property type="component" value="Chromosome"/>
</dbReference>
<reference evidence="1 2" key="1">
    <citation type="submission" date="2017-11" db="EMBL/GenBank/DDBJ databases">
        <title>Complete genome sequence of Spiroplasma clarkii CN-5 (DSM 19994).</title>
        <authorList>
            <person name="Tsai Y.-M."/>
            <person name="Chang A."/>
            <person name="Lo W.-S."/>
            <person name="Kuo C.-H."/>
        </authorList>
    </citation>
    <scope>NUCLEOTIDE SEQUENCE [LARGE SCALE GENOMIC DNA]</scope>
    <source>
        <strain evidence="1 2">CN-5</strain>
    </source>
</reference>
<name>A0A2K8KFL7_9MOLU</name>
<accession>A0A2K8KFL7</accession>
<dbReference type="AlphaFoldDB" id="A0A2K8KFL7"/>
<organism evidence="1 2">
    <name type="scientific">Spiroplasma clarkii</name>
    <dbReference type="NCBI Taxonomy" id="2139"/>
    <lineage>
        <taxon>Bacteria</taxon>
        <taxon>Bacillati</taxon>
        <taxon>Mycoplasmatota</taxon>
        <taxon>Mollicutes</taxon>
        <taxon>Entomoplasmatales</taxon>
        <taxon>Spiroplasmataceae</taxon>
        <taxon>Spiroplasma</taxon>
    </lineage>
</organism>
<sequence>MNLKLKIGEVFLIIADADIKMQFEKLIDRLDDILVRE</sequence>
<evidence type="ECO:0000313" key="1">
    <source>
        <dbReference type="EMBL" id="ATX70490.1"/>
    </source>
</evidence>
<evidence type="ECO:0000313" key="2">
    <source>
        <dbReference type="Proteomes" id="UP000231179"/>
    </source>
</evidence>
<gene>
    <name evidence="1" type="ORF">SCLAR_v1c01590</name>
</gene>
<protein>
    <submittedName>
        <fullName evidence="1">Uncharacterized protein</fullName>
    </submittedName>
</protein>